<feature type="domain" description="VOC" evidence="1">
    <location>
        <begin position="10"/>
        <end position="126"/>
    </location>
</feature>
<name>A0A556P8P2_9BACI</name>
<evidence type="ECO:0000313" key="2">
    <source>
        <dbReference type="EMBL" id="TSJ60763.1"/>
    </source>
</evidence>
<sequence>MEKTVPIKNQMNGIFVHVTDLKRSAQWYSDLVGLSIDLDQVKSPVFNLPVTGTTSLTLDDHTFDPNFKHQVTPNPLFNLFAPNIDVAYQYVRDKDIPVVREIEWVGKTAWFNIEDPDGNVIMICNC</sequence>
<dbReference type="Pfam" id="PF00903">
    <property type="entry name" value="Glyoxalase"/>
    <property type="match status" value="1"/>
</dbReference>
<dbReference type="InterPro" id="IPR029068">
    <property type="entry name" value="Glyas_Bleomycin-R_OHBP_Dase"/>
</dbReference>
<organism evidence="2 3">
    <name type="scientific">Allobacillus salarius</name>
    <dbReference type="NCBI Taxonomy" id="1955272"/>
    <lineage>
        <taxon>Bacteria</taxon>
        <taxon>Bacillati</taxon>
        <taxon>Bacillota</taxon>
        <taxon>Bacilli</taxon>
        <taxon>Bacillales</taxon>
        <taxon>Bacillaceae</taxon>
        <taxon>Allobacillus</taxon>
    </lineage>
</organism>
<evidence type="ECO:0000259" key="1">
    <source>
        <dbReference type="PROSITE" id="PS51819"/>
    </source>
</evidence>
<dbReference type="EMBL" id="VMHE01000030">
    <property type="protein sequence ID" value="TSJ60763.1"/>
    <property type="molecule type" value="Genomic_DNA"/>
</dbReference>
<dbReference type="InterPro" id="IPR037523">
    <property type="entry name" value="VOC_core"/>
</dbReference>
<accession>A0A556P8P2</accession>
<dbReference type="InterPro" id="IPR004360">
    <property type="entry name" value="Glyas_Fos-R_dOase_dom"/>
</dbReference>
<dbReference type="PROSITE" id="PS51819">
    <property type="entry name" value="VOC"/>
    <property type="match status" value="1"/>
</dbReference>
<keyword evidence="3" id="KW-1185">Reference proteome</keyword>
<dbReference type="Gene3D" id="3.10.180.10">
    <property type="entry name" value="2,3-Dihydroxybiphenyl 1,2-Dioxygenase, domain 1"/>
    <property type="match status" value="1"/>
</dbReference>
<dbReference type="AlphaFoldDB" id="A0A556P8P2"/>
<proteinExistence type="predicted"/>
<evidence type="ECO:0000313" key="3">
    <source>
        <dbReference type="Proteomes" id="UP000316425"/>
    </source>
</evidence>
<dbReference type="OrthoDB" id="2354281at2"/>
<protein>
    <submittedName>
        <fullName evidence="2">VOC family protein</fullName>
    </submittedName>
</protein>
<dbReference type="SUPFAM" id="SSF54593">
    <property type="entry name" value="Glyoxalase/Bleomycin resistance protein/Dihydroxybiphenyl dioxygenase"/>
    <property type="match status" value="1"/>
</dbReference>
<dbReference type="RefSeq" id="WP_144089511.1">
    <property type="nucleotide sequence ID" value="NZ_VMHE01000030.1"/>
</dbReference>
<dbReference type="Proteomes" id="UP000316425">
    <property type="component" value="Unassembled WGS sequence"/>
</dbReference>
<comment type="caution">
    <text evidence="2">The sequence shown here is derived from an EMBL/GenBank/DDBJ whole genome shotgun (WGS) entry which is preliminary data.</text>
</comment>
<reference evidence="2 3" key="1">
    <citation type="submission" date="2019-07" db="EMBL/GenBank/DDBJ databases">
        <title>Allobacillus sp. nov. SKP isolated from shrimp paste of Euphausiacea.</title>
        <authorList>
            <person name="Kanchanasin P."/>
            <person name="Tanasupawat S."/>
            <person name="Shi W."/>
            <person name="Wu L."/>
            <person name="Ma J."/>
        </authorList>
    </citation>
    <scope>NUCLEOTIDE SEQUENCE [LARGE SCALE GENOMIC DNA]</scope>
    <source>
        <strain evidence="2 3">SKP4-8</strain>
    </source>
</reference>
<gene>
    <name evidence="2" type="ORF">FPQ13_11685</name>
</gene>